<dbReference type="GO" id="GO:0016787">
    <property type="term" value="F:hydrolase activity"/>
    <property type="evidence" value="ECO:0007669"/>
    <property type="project" value="UniProtKB-KW"/>
</dbReference>
<sequence length="385" mass="42542">MTLNWDVLLQDCVDFTQRLIQTPSMPFEEVMLAELVAAELQKLNFDQVWIDRIGNVNGRIRGTDPSLGALVLNTHLDHVDPGEPSLWSVPPFSGQIVDDRIVGRGACDIKGPLAVQVYSMAALLRNGERPRRDVVFSGVVQEEIGGAGAVHWVENLDYPVDLVVLGEPSDNKIALGHRGMTQMWVQFNGRSVHASVPEQGINPNYAMAQFLHKLSEAQSELSAHELLGATTVSPTIIKVDTKSQNVTPAWTRVCLDFRTASESQNSLQQFVRRLAGDLPIELEDGFCRPPIPYPDSDETIFGFYTPPIDEKVQRAKAAISQGMGREAALSSYQFATDGRHFVPHGLTMLGYAAGEESQAHVVDEYIPIPKMMESLRGHVALLRDY</sequence>
<evidence type="ECO:0000259" key="3">
    <source>
        <dbReference type="Pfam" id="PF07687"/>
    </source>
</evidence>
<evidence type="ECO:0000256" key="2">
    <source>
        <dbReference type="ARBA" id="ARBA00022801"/>
    </source>
</evidence>
<dbReference type="Pfam" id="PF01546">
    <property type="entry name" value="Peptidase_M20"/>
    <property type="match status" value="1"/>
</dbReference>
<keyword evidence="2" id="KW-0378">Hydrolase</keyword>
<dbReference type="EMBL" id="UOEU01001042">
    <property type="protein sequence ID" value="VAW43182.1"/>
    <property type="molecule type" value="Genomic_DNA"/>
</dbReference>
<dbReference type="InterPro" id="IPR050072">
    <property type="entry name" value="Peptidase_M20A"/>
</dbReference>
<dbReference type="InterPro" id="IPR002933">
    <property type="entry name" value="Peptidase_M20"/>
</dbReference>
<protein>
    <recommendedName>
        <fullName evidence="3">Peptidase M20 dimerisation domain-containing protein</fullName>
    </recommendedName>
</protein>
<dbReference type="GO" id="GO:0046872">
    <property type="term" value="F:metal ion binding"/>
    <property type="evidence" value="ECO:0007669"/>
    <property type="project" value="UniProtKB-KW"/>
</dbReference>
<dbReference type="PANTHER" id="PTHR43808">
    <property type="entry name" value="ACETYLORNITHINE DEACETYLASE"/>
    <property type="match status" value="1"/>
</dbReference>
<gene>
    <name evidence="4" type="ORF">MNBD_CHLOROFLEXI01-1971</name>
</gene>
<dbReference type="SUPFAM" id="SSF55031">
    <property type="entry name" value="Bacterial exopeptidase dimerisation domain"/>
    <property type="match status" value="1"/>
</dbReference>
<evidence type="ECO:0000256" key="1">
    <source>
        <dbReference type="ARBA" id="ARBA00022723"/>
    </source>
</evidence>
<keyword evidence="1" id="KW-0479">Metal-binding</keyword>
<organism evidence="4">
    <name type="scientific">hydrothermal vent metagenome</name>
    <dbReference type="NCBI Taxonomy" id="652676"/>
    <lineage>
        <taxon>unclassified sequences</taxon>
        <taxon>metagenomes</taxon>
        <taxon>ecological metagenomes</taxon>
    </lineage>
</organism>
<name>A0A3B0VVQ4_9ZZZZ</name>
<dbReference type="AlphaFoldDB" id="A0A3B0VVQ4"/>
<dbReference type="Gene3D" id="3.40.630.10">
    <property type="entry name" value="Zn peptidases"/>
    <property type="match status" value="1"/>
</dbReference>
<feature type="domain" description="Peptidase M20 dimerisation" evidence="3">
    <location>
        <begin position="176"/>
        <end position="264"/>
    </location>
</feature>
<dbReference type="Gene3D" id="3.30.70.360">
    <property type="match status" value="1"/>
</dbReference>
<accession>A0A3B0VVQ4</accession>
<dbReference type="InterPro" id="IPR036264">
    <property type="entry name" value="Bact_exopeptidase_dim_dom"/>
</dbReference>
<reference evidence="4" key="1">
    <citation type="submission" date="2018-06" db="EMBL/GenBank/DDBJ databases">
        <authorList>
            <person name="Zhirakovskaya E."/>
        </authorList>
    </citation>
    <scope>NUCLEOTIDE SEQUENCE</scope>
</reference>
<evidence type="ECO:0000313" key="4">
    <source>
        <dbReference type="EMBL" id="VAW43182.1"/>
    </source>
</evidence>
<proteinExistence type="predicted"/>
<dbReference type="Pfam" id="PF07687">
    <property type="entry name" value="M20_dimer"/>
    <property type="match status" value="1"/>
</dbReference>
<dbReference type="SUPFAM" id="SSF53187">
    <property type="entry name" value="Zn-dependent exopeptidases"/>
    <property type="match status" value="1"/>
</dbReference>
<dbReference type="InterPro" id="IPR011650">
    <property type="entry name" value="Peptidase_M20_dimer"/>
</dbReference>